<evidence type="ECO:0000313" key="1">
    <source>
        <dbReference type="EMBL" id="MDP9832441.1"/>
    </source>
</evidence>
<dbReference type="GO" id="GO:0046820">
    <property type="term" value="F:4-amino-4-deoxychorismate synthase activity"/>
    <property type="evidence" value="ECO:0007669"/>
    <property type="project" value="UniProtKB-EC"/>
</dbReference>
<accession>A0ABT9PIW3</accession>
<dbReference type="Pfam" id="PF13238">
    <property type="entry name" value="AAA_18"/>
    <property type="match status" value="1"/>
</dbReference>
<dbReference type="RefSeq" id="WP_296929135.1">
    <property type="nucleotide sequence ID" value="NZ_CP133407.1"/>
</dbReference>
<evidence type="ECO:0000313" key="2">
    <source>
        <dbReference type="Proteomes" id="UP001230145"/>
    </source>
</evidence>
<keyword evidence="1" id="KW-0032">Aminotransferase</keyword>
<name>A0ABT9PIW3_9ACTO</name>
<organism evidence="1 2">
    <name type="scientific">Trueperella abortisuis</name>
    <dbReference type="NCBI Taxonomy" id="445930"/>
    <lineage>
        <taxon>Bacteria</taxon>
        <taxon>Bacillati</taxon>
        <taxon>Actinomycetota</taxon>
        <taxon>Actinomycetes</taxon>
        <taxon>Actinomycetales</taxon>
        <taxon>Actinomycetaceae</taxon>
        <taxon>Trueperella</taxon>
    </lineage>
</organism>
<dbReference type="Proteomes" id="UP001230145">
    <property type="component" value="Unassembled WGS sequence"/>
</dbReference>
<keyword evidence="1" id="KW-0808">Transferase</keyword>
<dbReference type="SUPFAM" id="SSF52540">
    <property type="entry name" value="P-loop containing nucleoside triphosphate hydrolases"/>
    <property type="match status" value="1"/>
</dbReference>
<keyword evidence="2" id="KW-1185">Reference proteome</keyword>
<comment type="caution">
    <text evidence="1">The sequence shown here is derived from an EMBL/GenBank/DDBJ whole genome shotgun (WGS) entry which is preliminary data.</text>
</comment>
<dbReference type="Gene3D" id="3.40.50.300">
    <property type="entry name" value="P-loop containing nucleotide triphosphate hydrolases"/>
    <property type="match status" value="1"/>
</dbReference>
<gene>
    <name evidence="1" type="ORF">J2S45_001120</name>
</gene>
<dbReference type="EMBL" id="JAUSQL010000001">
    <property type="protein sequence ID" value="MDP9832441.1"/>
    <property type="molecule type" value="Genomic_DNA"/>
</dbReference>
<proteinExistence type="predicted"/>
<dbReference type="InterPro" id="IPR027417">
    <property type="entry name" value="P-loop_NTPase"/>
</dbReference>
<dbReference type="EC" id="2.6.1.85" evidence="1"/>
<reference evidence="1 2" key="1">
    <citation type="submission" date="2023-07" db="EMBL/GenBank/DDBJ databases">
        <title>Sequencing the genomes of 1000 actinobacteria strains.</title>
        <authorList>
            <person name="Klenk H.-P."/>
        </authorList>
    </citation>
    <scope>NUCLEOTIDE SEQUENCE [LARGE SCALE GENOMIC DNA]</scope>
    <source>
        <strain evidence="1 2">DSM 19515</strain>
    </source>
</reference>
<sequence>MKDHLANIAHARLLVGSIGSGRYLVGIDGRSGSGKSTLAHALGAELVERRVEIVEVELFIGGWDALLADIGKVGALARDLRRRGHAHARPWDWHTSSWGETVRIPGTGEADVVLIVGCGSTSAQVREYLDLTVWLEAPASVRRERVRTRDPYDWSEHWEVWAHQEEALLKEFPSHRRNDVILR</sequence>
<protein>
    <submittedName>
        <fullName evidence="1">Para-aminobenzoate synthetase</fullName>
        <ecNumber evidence="1">2.6.1.85</ecNumber>
    </submittedName>
</protein>